<gene>
    <name evidence="2" type="ORF">SAMN06297387_11382</name>
</gene>
<keyword evidence="3" id="KW-1185">Reference proteome</keyword>
<accession>A0A286DZ68</accession>
<protein>
    <submittedName>
        <fullName evidence="2">Uncharacterized protein</fullName>
    </submittedName>
</protein>
<name>A0A286DZ68_9ACTN</name>
<feature type="compositionally biased region" description="Low complexity" evidence="1">
    <location>
        <begin position="154"/>
        <end position="197"/>
    </location>
</feature>
<dbReference type="Proteomes" id="UP000219072">
    <property type="component" value="Unassembled WGS sequence"/>
</dbReference>
<dbReference type="AlphaFoldDB" id="A0A286DZ68"/>
<dbReference type="RefSeq" id="WP_097232374.1">
    <property type="nucleotide sequence ID" value="NZ_OCNE01000013.1"/>
</dbReference>
<evidence type="ECO:0000313" key="3">
    <source>
        <dbReference type="Proteomes" id="UP000219072"/>
    </source>
</evidence>
<evidence type="ECO:0000256" key="1">
    <source>
        <dbReference type="SAM" id="MobiDB-lite"/>
    </source>
</evidence>
<evidence type="ECO:0000313" key="2">
    <source>
        <dbReference type="EMBL" id="SOD63923.1"/>
    </source>
</evidence>
<feature type="region of interest" description="Disordered" evidence="1">
    <location>
        <begin position="89"/>
        <end position="197"/>
    </location>
</feature>
<dbReference type="EMBL" id="OCNE01000013">
    <property type="protein sequence ID" value="SOD63923.1"/>
    <property type="molecule type" value="Genomic_DNA"/>
</dbReference>
<proteinExistence type="predicted"/>
<dbReference type="OrthoDB" id="4978993at2"/>
<reference evidence="2 3" key="1">
    <citation type="submission" date="2017-09" db="EMBL/GenBank/DDBJ databases">
        <authorList>
            <person name="Ehlers B."/>
            <person name="Leendertz F.H."/>
        </authorList>
    </citation>
    <scope>NUCLEOTIDE SEQUENCE [LARGE SCALE GENOMIC DNA]</scope>
    <source>
        <strain evidence="2 3">CGMCC 4.7095</strain>
    </source>
</reference>
<organism evidence="2 3">
    <name type="scientific">Streptomyces zhaozhouensis</name>
    <dbReference type="NCBI Taxonomy" id="1300267"/>
    <lineage>
        <taxon>Bacteria</taxon>
        <taxon>Bacillati</taxon>
        <taxon>Actinomycetota</taxon>
        <taxon>Actinomycetes</taxon>
        <taxon>Kitasatosporales</taxon>
        <taxon>Streptomycetaceae</taxon>
        <taxon>Streptomyces</taxon>
    </lineage>
</organism>
<sequence length="324" mass="33515">MARSVLLRCPVCRREHRYVPPEYPCACGAPVTLPVAGDGAPVRVAHRSWADAWTELECPACGRSGHWPRPGFDCACGAMVRLTPAAPRVAGPAWDGPPEDGGQRPAAVRASGENAAPEGASSAKTEQARAEDAEGAPPDAEQPPAHEAPEDGVRPGSRTPGPPGSSAARDFAQGRRAARGAPGPAEDPAGPGARRGPFRPLTIRTGYDAVACAAHFLRWLGFSGVRTAVPRTASGLDLRGPSVVGLVNASTAPTEGGELEVLWLHGQLGSALPVAFSLAGYGGPARTLADRLRLPLFVLDLSGTPQPVNQPGEALLRHGVEVEP</sequence>
<feature type="compositionally biased region" description="Low complexity" evidence="1">
    <location>
        <begin position="135"/>
        <end position="145"/>
    </location>
</feature>